<organism evidence="23 24">
    <name type="scientific">Terrimicrobium sacchariphilum</name>
    <dbReference type="NCBI Taxonomy" id="690879"/>
    <lineage>
        <taxon>Bacteria</taxon>
        <taxon>Pseudomonadati</taxon>
        <taxon>Verrucomicrobiota</taxon>
        <taxon>Terrimicrobiia</taxon>
        <taxon>Terrimicrobiales</taxon>
        <taxon>Terrimicrobiaceae</taxon>
        <taxon>Terrimicrobium</taxon>
    </lineage>
</organism>
<keyword evidence="4 23" id="KW-0132">Cell division</keyword>
<evidence type="ECO:0000256" key="7">
    <source>
        <dbReference type="ARBA" id="ARBA00022692"/>
    </source>
</evidence>
<evidence type="ECO:0000313" key="24">
    <source>
        <dbReference type="Proteomes" id="UP000076023"/>
    </source>
</evidence>
<evidence type="ECO:0000256" key="21">
    <source>
        <dbReference type="SAM" id="Phobius"/>
    </source>
</evidence>
<feature type="transmembrane region" description="Helical" evidence="21">
    <location>
        <begin position="100"/>
        <end position="124"/>
    </location>
</feature>
<evidence type="ECO:0000256" key="17">
    <source>
        <dbReference type="ARBA" id="ARBA00041185"/>
    </source>
</evidence>
<dbReference type="GO" id="GO:0008955">
    <property type="term" value="F:peptidoglycan glycosyltransferase activity"/>
    <property type="evidence" value="ECO:0007669"/>
    <property type="project" value="UniProtKB-EC"/>
</dbReference>
<dbReference type="PANTHER" id="PTHR30474">
    <property type="entry name" value="CELL CYCLE PROTEIN"/>
    <property type="match status" value="1"/>
</dbReference>
<evidence type="ECO:0000256" key="8">
    <source>
        <dbReference type="ARBA" id="ARBA00022960"/>
    </source>
</evidence>
<keyword evidence="13" id="KW-0961">Cell wall biogenesis/degradation</keyword>
<dbReference type="NCBIfam" id="TIGR02614">
    <property type="entry name" value="ftsW"/>
    <property type="match status" value="1"/>
</dbReference>
<gene>
    <name evidence="23" type="ORF">TSACC_22736</name>
</gene>
<feature type="transmembrane region" description="Helical" evidence="21">
    <location>
        <begin position="47"/>
        <end position="66"/>
    </location>
</feature>
<keyword evidence="22" id="KW-0732">Signal</keyword>
<feature type="transmembrane region" description="Helical" evidence="21">
    <location>
        <begin position="273"/>
        <end position="292"/>
    </location>
</feature>
<evidence type="ECO:0000256" key="16">
    <source>
        <dbReference type="ARBA" id="ARBA00038053"/>
    </source>
</evidence>
<dbReference type="GO" id="GO:0071555">
    <property type="term" value="P:cell wall organization"/>
    <property type="evidence" value="ECO:0007669"/>
    <property type="project" value="UniProtKB-KW"/>
</dbReference>
<keyword evidence="5" id="KW-0328">Glycosyltransferase</keyword>
<comment type="caution">
    <text evidence="23">The sequence shown here is derived from an EMBL/GenBank/DDBJ whole genome shotgun (WGS) entry which is preliminary data.</text>
</comment>
<feature type="chain" id="PRO_5007524866" description="Probable peptidoglycan glycosyltransferase FtsW" evidence="22">
    <location>
        <begin position="32"/>
        <end position="380"/>
    </location>
</feature>
<dbReference type="GO" id="GO:0009252">
    <property type="term" value="P:peptidoglycan biosynthetic process"/>
    <property type="evidence" value="ECO:0007669"/>
    <property type="project" value="UniProtKB-KW"/>
</dbReference>
<dbReference type="GO" id="GO:0032153">
    <property type="term" value="C:cell division site"/>
    <property type="evidence" value="ECO:0007669"/>
    <property type="project" value="TreeGrafter"/>
</dbReference>
<evidence type="ECO:0000256" key="13">
    <source>
        <dbReference type="ARBA" id="ARBA00023316"/>
    </source>
</evidence>
<evidence type="ECO:0000256" key="15">
    <source>
        <dbReference type="ARBA" id="ARBA00033270"/>
    </source>
</evidence>
<keyword evidence="6" id="KW-0808">Transferase</keyword>
<keyword evidence="24" id="KW-1185">Reference proteome</keyword>
<feature type="transmembrane region" description="Helical" evidence="21">
    <location>
        <begin position="73"/>
        <end position="94"/>
    </location>
</feature>
<comment type="catalytic activity">
    <reaction evidence="20">
        <text>[GlcNAc-(1-&gt;4)-Mur2Ac(oyl-L-Ala-gamma-D-Glu-L-Lys-D-Ala-D-Ala)](n)-di-trans,octa-cis-undecaprenyl diphosphate + beta-D-GlcNAc-(1-&gt;4)-Mur2Ac(oyl-L-Ala-gamma-D-Glu-L-Lys-D-Ala-D-Ala)-di-trans,octa-cis-undecaprenyl diphosphate = [GlcNAc-(1-&gt;4)-Mur2Ac(oyl-L-Ala-gamma-D-Glu-L-Lys-D-Ala-D-Ala)](n+1)-di-trans,octa-cis-undecaprenyl diphosphate + di-trans,octa-cis-undecaprenyl diphosphate + H(+)</text>
        <dbReference type="Rhea" id="RHEA:23708"/>
        <dbReference type="Rhea" id="RHEA-COMP:9602"/>
        <dbReference type="Rhea" id="RHEA-COMP:9603"/>
        <dbReference type="ChEBI" id="CHEBI:15378"/>
        <dbReference type="ChEBI" id="CHEBI:58405"/>
        <dbReference type="ChEBI" id="CHEBI:60033"/>
        <dbReference type="ChEBI" id="CHEBI:78435"/>
        <dbReference type="EC" id="2.4.99.28"/>
    </reaction>
</comment>
<keyword evidence="9" id="KW-0573">Peptidoglycan synthesis</keyword>
<evidence type="ECO:0000256" key="9">
    <source>
        <dbReference type="ARBA" id="ARBA00022984"/>
    </source>
</evidence>
<feature type="transmembrane region" description="Helical" evidence="21">
    <location>
        <begin position="184"/>
        <end position="202"/>
    </location>
</feature>
<dbReference type="GO" id="GO:0005886">
    <property type="term" value="C:plasma membrane"/>
    <property type="evidence" value="ECO:0007669"/>
    <property type="project" value="UniProtKB-SubCell"/>
</dbReference>
<dbReference type="EC" id="2.4.99.28" evidence="19"/>
<evidence type="ECO:0000256" key="10">
    <source>
        <dbReference type="ARBA" id="ARBA00022989"/>
    </source>
</evidence>
<dbReference type="OrthoDB" id="9812661at2"/>
<evidence type="ECO:0000256" key="1">
    <source>
        <dbReference type="ARBA" id="ARBA00004651"/>
    </source>
</evidence>
<keyword evidence="7 21" id="KW-0812">Transmembrane</keyword>
<comment type="pathway">
    <text evidence="2">Cell wall biogenesis; peptidoglycan biosynthesis.</text>
</comment>
<feature type="signal peptide" evidence="22">
    <location>
        <begin position="1"/>
        <end position="31"/>
    </location>
</feature>
<feature type="transmembrane region" description="Helical" evidence="21">
    <location>
        <begin position="333"/>
        <end position="354"/>
    </location>
</feature>
<protein>
    <recommendedName>
        <fullName evidence="17">Probable peptidoglycan glycosyltransferase FtsW</fullName>
        <ecNumber evidence="19">2.4.99.28</ecNumber>
    </recommendedName>
    <alternativeName>
        <fullName evidence="18">Cell division protein FtsW</fullName>
    </alternativeName>
    <alternativeName>
        <fullName evidence="15">Cell wall polymerase</fullName>
    </alternativeName>
    <alternativeName>
        <fullName evidence="14">Peptidoglycan polymerase</fullName>
    </alternativeName>
</protein>
<sequence>MQKNAITVLLFTVAALTALGFVMLFSTSAFAQESHGDIYFFVKRQGFWLAISVAAALVGATIDYHWWRKLWPVFFGASFILLLFCFVPGIGMKINGSYRWLNLGVATFQPSELAKLAAIFFTAWWFEKYEANAGEFLKGIVFPFAVVAILLAPIARQTDLGYTALIGATTLAIMFIAGIRLRWVIPAAIIGVVGIIYVATHIDERQNRLMAFLEPEKHQAGSGYQGYQALIAFGSGGTEGLGLGEGRQKMSYLPYAHTDFIFPMIGEELGLKFTLLTVFGYLLMCLCGVMVAMNARDRFGMLLGFGCIMIVVLQSIVNIGVTTSLLPNKGMPLPFISFGGSNLAICYFMMGILVNIHRHGNPLVSVSSPILNHVRNYCRL</sequence>
<dbReference type="PANTHER" id="PTHR30474:SF2">
    <property type="entry name" value="PEPTIDOGLYCAN GLYCOSYLTRANSFERASE FTSW-RELATED"/>
    <property type="match status" value="1"/>
</dbReference>
<keyword evidence="11 21" id="KW-0472">Membrane</keyword>
<dbReference type="STRING" id="690879.TSACC_22736"/>
<dbReference type="GO" id="GO:0008360">
    <property type="term" value="P:regulation of cell shape"/>
    <property type="evidence" value="ECO:0007669"/>
    <property type="project" value="UniProtKB-KW"/>
</dbReference>
<evidence type="ECO:0000256" key="5">
    <source>
        <dbReference type="ARBA" id="ARBA00022676"/>
    </source>
</evidence>
<dbReference type="InterPro" id="IPR001182">
    <property type="entry name" value="FtsW/RodA"/>
</dbReference>
<dbReference type="InterPro" id="IPR013437">
    <property type="entry name" value="FtsW"/>
</dbReference>
<evidence type="ECO:0000256" key="20">
    <source>
        <dbReference type="ARBA" id="ARBA00049902"/>
    </source>
</evidence>
<feature type="transmembrane region" description="Helical" evidence="21">
    <location>
        <begin position="136"/>
        <end position="154"/>
    </location>
</feature>
<feature type="transmembrane region" description="Helical" evidence="21">
    <location>
        <begin position="299"/>
        <end position="321"/>
    </location>
</feature>
<dbReference type="RefSeq" id="WP_075079949.1">
    <property type="nucleotide sequence ID" value="NZ_BDCO01000002.1"/>
</dbReference>
<evidence type="ECO:0000256" key="6">
    <source>
        <dbReference type="ARBA" id="ARBA00022679"/>
    </source>
</evidence>
<keyword evidence="8" id="KW-0133">Cell shape</keyword>
<evidence type="ECO:0000256" key="11">
    <source>
        <dbReference type="ARBA" id="ARBA00023136"/>
    </source>
</evidence>
<evidence type="ECO:0000256" key="18">
    <source>
        <dbReference type="ARBA" id="ARBA00041418"/>
    </source>
</evidence>
<dbReference type="Pfam" id="PF01098">
    <property type="entry name" value="FTSW_RODA_SPOVE"/>
    <property type="match status" value="1"/>
</dbReference>
<dbReference type="FunCoup" id="A0A146GA54">
    <property type="interactions" value="176"/>
</dbReference>
<accession>A0A146GA54</accession>
<dbReference type="EMBL" id="BDCO01000002">
    <property type="protein sequence ID" value="GAT34311.1"/>
    <property type="molecule type" value="Genomic_DNA"/>
</dbReference>
<comment type="similarity">
    <text evidence="16">Belongs to the SEDS family. FtsW subfamily.</text>
</comment>
<comment type="subcellular location">
    <subcellularLocation>
        <location evidence="1">Cell membrane</location>
        <topology evidence="1">Multi-pass membrane protein</topology>
    </subcellularLocation>
</comment>
<keyword evidence="12" id="KW-0131">Cell cycle</keyword>
<dbReference type="GO" id="GO:0051301">
    <property type="term" value="P:cell division"/>
    <property type="evidence" value="ECO:0007669"/>
    <property type="project" value="UniProtKB-KW"/>
</dbReference>
<evidence type="ECO:0000256" key="14">
    <source>
        <dbReference type="ARBA" id="ARBA00032370"/>
    </source>
</evidence>
<keyword evidence="10 21" id="KW-1133">Transmembrane helix</keyword>
<keyword evidence="3" id="KW-1003">Cell membrane</keyword>
<dbReference type="AlphaFoldDB" id="A0A146GA54"/>
<evidence type="ECO:0000256" key="12">
    <source>
        <dbReference type="ARBA" id="ARBA00023306"/>
    </source>
</evidence>
<evidence type="ECO:0000256" key="4">
    <source>
        <dbReference type="ARBA" id="ARBA00022618"/>
    </source>
</evidence>
<dbReference type="Proteomes" id="UP000076023">
    <property type="component" value="Unassembled WGS sequence"/>
</dbReference>
<dbReference type="GO" id="GO:0015648">
    <property type="term" value="F:lipid-linked peptidoglycan transporter activity"/>
    <property type="evidence" value="ECO:0007669"/>
    <property type="project" value="TreeGrafter"/>
</dbReference>
<evidence type="ECO:0000256" key="2">
    <source>
        <dbReference type="ARBA" id="ARBA00004752"/>
    </source>
</evidence>
<feature type="transmembrane region" description="Helical" evidence="21">
    <location>
        <begin position="160"/>
        <end position="177"/>
    </location>
</feature>
<evidence type="ECO:0000313" key="23">
    <source>
        <dbReference type="EMBL" id="GAT34311.1"/>
    </source>
</evidence>
<evidence type="ECO:0000256" key="3">
    <source>
        <dbReference type="ARBA" id="ARBA00022475"/>
    </source>
</evidence>
<reference evidence="24" key="1">
    <citation type="journal article" date="2017" name="Genome Announc.">
        <title>Draft Genome Sequence of Terrimicrobium sacchariphilum NM-5T, a Facultative Anaerobic Soil Bacterium of the Class Spartobacteria.</title>
        <authorList>
            <person name="Qiu Y.L."/>
            <person name="Tourlousse D.M."/>
            <person name="Matsuura N."/>
            <person name="Ohashi A."/>
            <person name="Sekiguchi Y."/>
        </authorList>
    </citation>
    <scope>NUCLEOTIDE SEQUENCE [LARGE SCALE GENOMIC DNA]</scope>
    <source>
        <strain evidence="24">NM-5</strain>
    </source>
</reference>
<proteinExistence type="inferred from homology"/>
<evidence type="ECO:0000256" key="19">
    <source>
        <dbReference type="ARBA" id="ARBA00044770"/>
    </source>
</evidence>
<dbReference type="InParanoid" id="A0A146GA54"/>
<evidence type="ECO:0000256" key="22">
    <source>
        <dbReference type="SAM" id="SignalP"/>
    </source>
</evidence>
<name>A0A146GA54_TERSA</name>